<dbReference type="AlphaFoldDB" id="A0A5B1BQ41"/>
<evidence type="ECO:0000313" key="1">
    <source>
        <dbReference type="EMBL" id="KAA1249443.1"/>
    </source>
</evidence>
<keyword evidence="2" id="KW-1185">Reference proteome</keyword>
<accession>A0A5B1BQ41</accession>
<dbReference type="Proteomes" id="UP000324701">
    <property type="component" value="Unassembled WGS sequence"/>
</dbReference>
<sequence>MAVVFDSDDPGEVEAFLGRAYATVLVGARPSVPNQLRIKRVCCGRLDVGEVRLGYDIDWRADPVGKIRLSRP</sequence>
<proteinExistence type="predicted"/>
<comment type="caution">
    <text evidence="1">The sequence shown here is derived from an EMBL/GenBank/DDBJ whole genome shotgun (WGS) entry which is preliminary data.</text>
</comment>
<protein>
    <submittedName>
        <fullName evidence="1">Uncharacterized protein</fullName>
    </submittedName>
</protein>
<dbReference type="RefSeq" id="WP_149654699.1">
    <property type="nucleotide sequence ID" value="NZ_VTZN01000090.1"/>
</dbReference>
<name>A0A5B1BQ41_MYCSI</name>
<organism evidence="1 2">
    <name type="scientific">Mycobacterium simiae</name>
    <name type="common">Mycobacterium habana</name>
    <dbReference type="NCBI Taxonomy" id="1784"/>
    <lineage>
        <taxon>Bacteria</taxon>
        <taxon>Bacillati</taxon>
        <taxon>Actinomycetota</taxon>
        <taxon>Actinomycetes</taxon>
        <taxon>Mycobacteriales</taxon>
        <taxon>Mycobacteriaceae</taxon>
        <taxon>Mycobacterium</taxon>
        <taxon>Mycobacterium simiae complex</taxon>
    </lineage>
</organism>
<evidence type="ECO:0000313" key="2">
    <source>
        <dbReference type="Proteomes" id="UP000324701"/>
    </source>
</evidence>
<reference evidence="1 2" key="1">
    <citation type="submission" date="2019-09" db="EMBL/GenBank/DDBJ databases">
        <title>Report of infection by Mycobacterium simiae a patient suffering from pulmonary tuberculosis.</title>
        <authorList>
            <person name="Mohanty P.S."/>
            <person name="Bansal A.K."/>
            <person name="Singh H."/>
            <person name="Sharma S."/>
            <person name="Patil S.A."/>
            <person name="Upadhaya P."/>
            <person name="Singh P.K."/>
            <person name="Kumar D."/>
            <person name="Kumar S."/>
            <person name="Singh R.K."/>
            <person name="Chaudhary B."/>
        </authorList>
    </citation>
    <scope>NUCLEOTIDE SEQUENCE [LARGE SCALE GENOMIC DNA]</scope>
    <source>
        <strain evidence="1 2">JAL-560-SIM</strain>
    </source>
</reference>
<gene>
    <name evidence="1" type="ORF">F0Q45_15050</name>
</gene>
<dbReference type="EMBL" id="VTZN01000090">
    <property type="protein sequence ID" value="KAA1249443.1"/>
    <property type="molecule type" value="Genomic_DNA"/>
</dbReference>